<keyword evidence="5" id="KW-1185">Reference proteome</keyword>
<dbReference type="Gene3D" id="3.40.50.720">
    <property type="entry name" value="NAD(P)-binding Rossmann-like Domain"/>
    <property type="match status" value="1"/>
</dbReference>
<evidence type="ECO:0000256" key="1">
    <source>
        <dbReference type="ARBA" id="ARBA00023002"/>
    </source>
</evidence>
<dbReference type="Proteomes" id="UP001166286">
    <property type="component" value="Unassembled WGS sequence"/>
</dbReference>
<gene>
    <name evidence="4" type="ORF">JMJ35_008903</name>
</gene>
<reference evidence="4" key="1">
    <citation type="submission" date="2023-03" db="EMBL/GenBank/DDBJ databases">
        <title>Complete genome of Cladonia borealis.</title>
        <authorList>
            <person name="Park H."/>
        </authorList>
    </citation>
    <scope>NUCLEOTIDE SEQUENCE</scope>
    <source>
        <strain evidence="4">ANT050790</strain>
    </source>
</reference>
<name>A0AA39QSY2_9LECA</name>
<dbReference type="SUPFAM" id="SSF51735">
    <property type="entry name" value="NAD(P)-binding Rossmann-fold domains"/>
    <property type="match status" value="1"/>
</dbReference>
<dbReference type="InterPro" id="IPR050425">
    <property type="entry name" value="NAD(P)_dehydrat-like"/>
</dbReference>
<dbReference type="PANTHER" id="PTHR10366">
    <property type="entry name" value="NAD DEPENDENT EPIMERASE/DEHYDRATASE"/>
    <property type="match status" value="1"/>
</dbReference>
<comment type="similarity">
    <text evidence="2">Belongs to the NAD(P)-dependent epimerase/dehydratase family. Dihydroflavonol-4-reductase subfamily.</text>
</comment>
<dbReference type="AlphaFoldDB" id="A0AA39QSY2"/>
<evidence type="ECO:0000259" key="3">
    <source>
        <dbReference type="Pfam" id="PF01370"/>
    </source>
</evidence>
<dbReference type="InterPro" id="IPR036291">
    <property type="entry name" value="NAD(P)-bd_dom_sf"/>
</dbReference>
<feature type="domain" description="NAD-dependent epimerase/dehydratase" evidence="3">
    <location>
        <begin position="10"/>
        <end position="275"/>
    </location>
</feature>
<protein>
    <recommendedName>
        <fullName evidence="3">NAD-dependent epimerase/dehydratase domain-containing protein</fullName>
    </recommendedName>
</protein>
<sequence length="372" mass="40836">MTTPPSNPTVLLTGGNGFIASHILSQLISAGYAVTATLRSPSKAQALLSTHPEWEPKVKFEYVPELTATNAFDGVFEKVAEGGGGFDYVIHTASPVTFVVQDVERDLVEPAVIGTFGVLESAHRLGGKRLRRFVLLGSSVAVMNSFAREDEKGRDYDEEDWNPVTLEDATKSQDAVLGYNVGKKLAEQAAWKFVEDNKTAFDLTVMNPDIVLGPMLHPVSGPKSINETNRFAIYAFMDRTHTDIESVRFPYYHFVDVRDVAHAHVLAMTAPGASDKRILLVSGLITPQLVVNTIRKHFPEAKARVSEGNPEQILPKSVDPTGWNVARSHEIFGKDWSSRGLEESVTDTARDILAHEKVWANQVTDGVKAVKV</sequence>
<dbReference type="PANTHER" id="PTHR10366:SF814">
    <property type="entry name" value="NAD-DEPENDENT EPIMERASE_DEHYDRATASE DOMAIN-CONTAINING PROTEIN"/>
    <property type="match status" value="1"/>
</dbReference>
<dbReference type="InterPro" id="IPR001509">
    <property type="entry name" value="Epimerase_deHydtase"/>
</dbReference>
<dbReference type="GO" id="GO:0016616">
    <property type="term" value="F:oxidoreductase activity, acting on the CH-OH group of donors, NAD or NADP as acceptor"/>
    <property type="evidence" value="ECO:0007669"/>
    <property type="project" value="TreeGrafter"/>
</dbReference>
<comment type="caution">
    <text evidence="4">The sequence shown here is derived from an EMBL/GenBank/DDBJ whole genome shotgun (WGS) entry which is preliminary data.</text>
</comment>
<dbReference type="EMBL" id="JAFEKC020000020">
    <property type="protein sequence ID" value="KAK0508627.1"/>
    <property type="molecule type" value="Genomic_DNA"/>
</dbReference>
<evidence type="ECO:0000256" key="2">
    <source>
        <dbReference type="ARBA" id="ARBA00023445"/>
    </source>
</evidence>
<organism evidence="4 5">
    <name type="scientific">Cladonia borealis</name>
    <dbReference type="NCBI Taxonomy" id="184061"/>
    <lineage>
        <taxon>Eukaryota</taxon>
        <taxon>Fungi</taxon>
        <taxon>Dikarya</taxon>
        <taxon>Ascomycota</taxon>
        <taxon>Pezizomycotina</taxon>
        <taxon>Lecanoromycetes</taxon>
        <taxon>OSLEUM clade</taxon>
        <taxon>Lecanoromycetidae</taxon>
        <taxon>Lecanorales</taxon>
        <taxon>Lecanorineae</taxon>
        <taxon>Cladoniaceae</taxon>
        <taxon>Cladonia</taxon>
    </lineage>
</organism>
<proteinExistence type="inferred from homology"/>
<keyword evidence="1" id="KW-0560">Oxidoreductase</keyword>
<evidence type="ECO:0000313" key="5">
    <source>
        <dbReference type="Proteomes" id="UP001166286"/>
    </source>
</evidence>
<evidence type="ECO:0000313" key="4">
    <source>
        <dbReference type="EMBL" id="KAK0508627.1"/>
    </source>
</evidence>
<dbReference type="Pfam" id="PF01370">
    <property type="entry name" value="Epimerase"/>
    <property type="match status" value="1"/>
</dbReference>
<accession>A0AA39QSY2</accession>